<reference evidence="1 2" key="1">
    <citation type="journal article" date="2018" name="Front. Plant Sci.">
        <title>Red Clover (Trifolium pratense) and Zigzag Clover (T. medium) - A Picture of Genomic Similarities and Differences.</title>
        <authorList>
            <person name="Dluhosova J."/>
            <person name="Istvanek J."/>
            <person name="Nedelnik J."/>
            <person name="Repkova J."/>
        </authorList>
    </citation>
    <scope>NUCLEOTIDE SEQUENCE [LARGE SCALE GENOMIC DNA]</scope>
    <source>
        <strain evidence="2">cv. 10/8</strain>
        <tissue evidence="1">Leaf</tissue>
    </source>
</reference>
<proteinExistence type="predicted"/>
<protein>
    <submittedName>
        <fullName evidence="1">Uncharacterized protein</fullName>
    </submittedName>
</protein>
<dbReference type="AlphaFoldDB" id="A0A392VHR4"/>
<keyword evidence="2" id="KW-1185">Reference proteome</keyword>
<feature type="non-terminal residue" evidence="1">
    <location>
        <position position="1"/>
    </location>
</feature>
<organism evidence="1 2">
    <name type="scientific">Trifolium medium</name>
    <dbReference type="NCBI Taxonomy" id="97028"/>
    <lineage>
        <taxon>Eukaryota</taxon>
        <taxon>Viridiplantae</taxon>
        <taxon>Streptophyta</taxon>
        <taxon>Embryophyta</taxon>
        <taxon>Tracheophyta</taxon>
        <taxon>Spermatophyta</taxon>
        <taxon>Magnoliopsida</taxon>
        <taxon>eudicotyledons</taxon>
        <taxon>Gunneridae</taxon>
        <taxon>Pentapetalae</taxon>
        <taxon>rosids</taxon>
        <taxon>fabids</taxon>
        <taxon>Fabales</taxon>
        <taxon>Fabaceae</taxon>
        <taxon>Papilionoideae</taxon>
        <taxon>50 kb inversion clade</taxon>
        <taxon>NPAAA clade</taxon>
        <taxon>Hologalegina</taxon>
        <taxon>IRL clade</taxon>
        <taxon>Trifolieae</taxon>
        <taxon>Trifolium</taxon>
    </lineage>
</organism>
<evidence type="ECO:0000313" key="2">
    <source>
        <dbReference type="Proteomes" id="UP000265520"/>
    </source>
</evidence>
<sequence length="44" mass="4726">RLHYARCLPALDVPGFGYFGCSRRPYLALSGPLEGVLFGVATIA</sequence>
<comment type="caution">
    <text evidence="1">The sequence shown here is derived from an EMBL/GenBank/DDBJ whole genome shotgun (WGS) entry which is preliminary data.</text>
</comment>
<dbReference type="Proteomes" id="UP000265520">
    <property type="component" value="Unassembled WGS sequence"/>
</dbReference>
<name>A0A392VHR4_9FABA</name>
<accession>A0A392VHR4</accession>
<dbReference type="EMBL" id="LXQA011166121">
    <property type="protein sequence ID" value="MCI87447.1"/>
    <property type="molecule type" value="Genomic_DNA"/>
</dbReference>
<evidence type="ECO:0000313" key="1">
    <source>
        <dbReference type="EMBL" id="MCI87447.1"/>
    </source>
</evidence>